<evidence type="ECO:0000256" key="4">
    <source>
        <dbReference type="SAM" id="MobiDB-lite"/>
    </source>
</evidence>
<dbReference type="CDD" id="cd00130">
    <property type="entry name" value="PAS"/>
    <property type="match status" value="1"/>
</dbReference>
<dbReference type="InterPro" id="IPR000014">
    <property type="entry name" value="PAS"/>
</dbReference>
<dbReference type="NCBIfam" id="TIGR00229">
    <property type="entry name" value="sensory_box"/>
    <property type="match status" value="1"/>
</dbReference>
<evidence type="ECO:0000313" key="7">
    <source>
        <dbReference type="Proteomes" id="UP000763557"/>
    </source>
</evidence>
<evidence type="ECO:0000256" key="2">
    <source>
        <dbReference type="ARBA" id="ARBA00023125"/>
    </source>
</evidence>
<dbReference type="PROSITE" id="PS50043">
    <property type="entry name" value="HTH_LUXR_2"/>
    <property type="match status" value="1"/>
</dbReference>
<keyword evidence="3" id="KW-0804">Transcription</keyword>
<comment type="caution">
    <text evidence="6">The sequence shown here is derived from an EMBL/GenBank/DDBJ whole genome shotgun (WGS) entry which is preliminary data.</text>
</comment>
<dbReference type="SMART" id="SM00421">
    <property type="entry name" value="HTH_LUXR"/>
    <property type="match status" value="1"/>
</dbReference>
<dbReference type="CDD" id="cd06170">
    <property type="entry name" value="LuxR_C_like"/>
    <property type="match status" value="1"/>
</dbReference>
<keyword evidence="1" id="KW-0805">Transcription regulation</keyword>
<dbReference type="EMBL" id="JAAATY010000013">
    <property type="protein sequence ID" value="NRN67290.1"/>
    <property type="molecule type" value="Genomic_DNA"/>
</dbReference>
<keyword evidence="7" id="KW-1185">Reference proteome</keyword>
<dbReference type="PANTHER" id="PTHR44688">
    <property type="entry name" value="DNA-BINDING TRANSCRIPTIONAL ACTIVATOR DEVR_DOSR"/>
    <property type="match status" value="1"/>
</dbReference>
<evidence type="ECO:0000256" key="3">
    <source>
        <dbReference type="ARBA" id="ARBA00023163"/>
    </source>
</evidence>
<dbReference type="Pfam" id="PF08448">
    <property type="entry name" value="PAS_4"/>
    <property type="match status" value="1"/>
</dbReference>
<dbReference type="InterPro" id="IPR035965">
    <property type="entry name" value="PAS-like_dom_sf"/>
</dbReference>
<keyword evidence="2" id="KW-0238">DNA-binding</keyword>
<accession>A0ABX2F917</accession>
<dbReference type="InterPro" id="IPR036388">
    <property type="entry name" value="WH-like_DNA-bd_sf"/>
</dbReference>
<dbReference type="PANTHER" id="PTHR44688:SF16">
    <property type="entry name" value="DNA-BINDING TRANSCRIPTIONAL ACTIVATOR DEVR_DOSR"/>
    <property type="match status" value="1"/>
</dbReference>
<name>A0ABX2F917_9PSEU</name>
<dbReference type="SUPFAM" id="SSF46894">
    <property type="entry name" value="C-terminal effector domain of the bipartite response regulators"/>
    <property type="match status" value="1"/>
</dbReference>
<gene>
    <name evidence="6" type="ORF">GC106_45230</name>
</gene>
<evidence type="ECO:0000256" key="1">
    <source>
        <dbReference type="ARBA" id="ARBA00023015"/>
    </source>
</evidence>
<protein>
    <submittedName>
        <fullName evidence="6">Helix-turn-helix transcriptional regulator</fullName>
    </submittedName>
</protein>
<organism evidence="6 7">
    <name type="scientific">Kibdelosporangium persicum</name>
    <dbReference type="NCBI Taxonomy" id="2698649"/>
    <lineage>
        <taxon>Bacteria</taxon>
        <taxon>Bacillati</taxon>
        <taxon>Actinomycetota</taxon>
        <taxon>Actinomycetes</taxon>
        <taxon>Pseudonocardiales</taxon>
        <taxon>Pseudonocardiaceae</taxon>
        <taxon>Kibdelosporangium</taxon>
    </lineage>
</organism>
<dbReference type="InterPro" id="IPR013656">
    <property type="entry name" value="PAS_4"/>
</dbReference>
<feature type="domain" description="HTH luxR-type" evidence="5">
    <location>
        <begin position="152"/>
        <end position="217"/>
    </location>
</feature>
<dbReference type="SUPFAM" id="SSF55785">
    <property type="entry name" value="PYP-like sensor domain (PAS domain)"/>
    <property type="match status" value="1"/>
</dbReference>
<sequence>MSFSAPDRSDPGERPASGTAVDRTAEPWEFRSLLDDSGLCVIVLDGSLRIRDVNANFEHGFGWRAATLRGREILHVVHSSAHPRLGRRLARLATGALTSVCESVLAARPDSDPVPAVLIATRVPAHPGRVGHVVLVLHPAPVGRSAPREPRTWRGHWVLSELEARILECIAAGMSSAETAATLYLSRPGVEYHVKAMLRKLDAPNRTALVSRAYSLGLLATSVWPPKVEPEYVRSADP</sequence>
<dbReference type="Pfam" id="PF00196">
    <property type="entry name" value="GerE"/>
    <property type="match status" value="1"/>
</dbReference>
<reference evidence="6 7" key="1">
    <citation type="submission" date="2020-01" db="EMBL/GenBank/DDBJ databases">
        <title>Kibdelosporangium persica a novel Actinomycetes from a hot desert in Iran.</title>
        <authorList>
            <person name="Safaei N."/>
            <person name="Zaburannyi N."/>
            <person name="Mueller R."/>
            <person name="Wink J."/>
        </authorList>
    </citation>
    <scope>NUCLEOTIDE SEQUENCE [LARGE SCALE GENOMIC DNA]</scope>
    <source>
        <strain evidence="6 7">4NS15</strain>
    </source>
</reference>
<dbReference type="Gene3D" id="3.30.450.20">
    <property type="entry name" value="PAS domain"/>
    <property type="match status" value="1"/>
</dbReference>
<evidence type="ECO:0000313" key="6">
    <source>
        <dbReference type="EMBL" id="NRN67290.1"/>
    </source>
</evidence>
<dbReference type="InterPro" id="IPR016032">
    <property type="entry name" value="Sig_transdc_resp-reg_C-effctor"/>
</dbReference>
<feature type="region of interest" description="Disordered" evidence="4">
    <location>
        <begin position="1"/>
        <end position="22"/>
    </location>
</feature>
<evidence type="ECO:0000259" key="5">
    <source>
        <dbReference type="PROSITE" id="PS50043"/>
    </source>
</evidence>
<dbReference type="Gene3D" id="1.10.10.10">
    <property type="entry name" value="Winged helix-like DNA-binding domain superfamily/Winged helix DNA-binding domain"/>
    <property type="match status" value="1"/>
</dbReference>
<dbReference type="Proteomes" id="UP000763557">
    <property type="component" value="Unassembled WGS sequence"/>
</dbReference>
<proteinExistence type="predicted"/>
<dbReference type="InterPro" id="IPR000792">
    <property type="entry name" value="Tscrpt_reg_LuxR_C"/>
</dbReference>